<comment type="similarity">
    <text evidence="2">Belongs to the purine-cytosine permease (2.A.39) family.</text>
</comment>
<evidence type="ECO:0000256" key="3">
    <source>
        <dbReference type="ARBA" id="ARBA00022692"/>
    </source>
</evidence>
<feature type="transmembrane region" description="Helical" evidence="6">
    <location>
        <begin position="168"/>
        <end position="188"/>
    </location>
</feature>
<dbReference type="PANTHER" id="PTHR30569:SF0">
    <property type="entry name" value="CYTOSINE PERMEASE"/>
    <property type="match status" value="1"/>
</dbReference>
<proteinExistence type="inferred from homology"/>
<evidence type="ECO:0000256" key="1">
    <source>
        <dbReference type="ARBA" id="ARBA00004141"/>
    </source>
</evidence>
<keyword evidence="4 6" id="KW-1133">Transmembrane helix</keyword>
<feature type="transmembrane region" description="Helical" evidence="6">
    <location>
        <begin position="436"/>
        <end position="454"/>
    </location>
</feature>
<evidence type="ECO:0008006" key="9">
    <source>
        <dbReference type="Google" id="ProtNLM"/>
    </source>
</evidence>
<dbReference type="Gene3D" id="1.10.4160.10">
    <property type="entry name" value="Hydantoin permease"/>
    <property type="match status" value="1"/>
</dbReference>
<evidence type="ECO:0000313" key="8">
    <source>
        <dbReference type="Proteomes" id="UP000176923"/>
    </source>
</evidence>
<evidence type="ECO:0000256" key="2">
    <source>
        <dbReference type="ARBA" id="ARBA00008974"/>
    </source>
</evidence>
<comment type="subcellular location">
    <subcellularLocation>
        <location evidence="1">Membrane</location>
        <topology evidence="1">Multi-pass membrane protein</topology>
    </subcellularLocation>
</comment>
<reference evidence="7 8" key="1">
    <citation type="journal article" date="2016" name="Nat. Commun.">
        <title>Thousands of microbial genomes shed light on interconnected biogeochemical processes in an aquifer system.</title>
        <authorList>
            <person name="Anantharaman K."/>
            <person name="Brown C.T."/>
            <person name="Hug L.A."/>
            <person name="Sharon I."/>
            <person name="Castelle C.J."/>
            <person name="Probst A.J."/>
            <person name="Thomas B.C."/>
            <person name="Singh A."/>
            <person name="Wilkins M.J."/>
            <person name="Karaoz U."/>
            <person name="Brodie E.L."/>
            <person name="Williams K.H."/>
            <person name="Hubbard S.S."/>
            <person name="Banfield J.F."/>
        </authorList>
    </citation>
    <scope>NUCLEOTIDE SEQUENCE [LARGE SCALE GENOMIC DNA]</scope>
</reference>
<name>A0A1F5ZXR2_9BACT</name>
<evidence type="ECO:0000313" key="7">
    <source>
        <dbReference type="EMBL" id="OGG17134.1"/>
    </source>
</evidence>
<dbReference type="InterPro" id="IPR001248">
    <property type="entry name" value="Pur-cyt_permease"/>
</dbReference>
<comment type="caution">
    <text evidence="7">The sequence shown here is derived from an EMBL/GenBank/DDBJ whole genome shotgun (WGS) entry which is preliminary data.</text>
</comment>
<sequence length="469" mass="52157">MEFSALQKVPTSHRTFSFRDQFVFWFGACSLPAAWLYGALFAGWQGIAGALVLIFIVNTISFIPWAYLGEIAVATGGSSVAIVKGAFGIKGALIPSLFYLVLGFGWAIVNVFLGAIALSFIFKLWFGWPSIIDAGNTWYMVVYILVVCLLQGYFAVKGNQMIKKLQWVATIFFVILGFYQTFIVIRHWGIAPLLAWKPDHILSGSLGIYTFPITFALLIDLVISYNWTWEFIGDFSRFSKSKIAGTWGPFLGANIAQFWWFLVGALAVVYLTLTTGTYDPISAAPSATSVTLGLGWLAALVVLFATITTNAANLYASALGLSNILSGKKVSFQTLLFLSSVFVFPLSLISLASSSLVGFFIFFLDVVGAIVVPLWTITLVDYFIVKKRKYSDDIFKLHKGEYWYKKGWNYTAIITLFSGMLLYWGAGYLIPQIRHTITASIPTIIIVTALYLILMRGKIERKIYVKNKK</sequence>
<accession>A0A1F5ZXR2</accession>
<feature type="transmembrane region" description="Helical" evidence="6">
    <location>
        <begin position="47"/>
        <end position="68"/>
    </location>
</feature>
<keyword evidence="3 6" id="KW-0812">Transmembrane</keyword>
<feature type="transmembrane region" description="Helical" evidence="6">
    <location>
        <begin position="250"/>
        <end position="273"/>
    </location>
</feature>
<dbReference type="STRING" id="1798382.A3D77_01095"/>
<dbReference type="GO" id="GO:0015209">
    <property type="term" value="F:cytosine transmembrane transporter activity"/>
    <property type="evidence" value="ECO:0007669"/>
    <property type="project" value="InterPro"/>
</dbReference>
<feature type="transmembrane region" description="Helical" evidence="6">
    <location>
        <begin position="335"/>
        <end position="353"/>
    </location>
</feature>
<dbReference type="Proteomes" id="UP000176923">
    <property type="component" value="Unassembled WGS sequence"/>
</dbReference>
<dbReference type="PANTHER" id="PTHR30569">
    <property type="entry name" value="CYTOSINE TRANSPORTER CODB"/>
    <property type="match status" value="1"/>
</dbReference>
<evidence type="ECO:0000256" key="4">
    <source>
        <dbReference type="ARBA" id="ARBA00022989"/>
    </source>
</evidence>
<gene>
    <name evidence="7" type="ORF">A3D77_01095</name>
</gene>
<feature type="transmembrane region" description="Helical" evidence="6">
    <location>
        <begin position="293"/>
        <end position="315"/>
    </location>
</feature>
<evidence type="ECO:0000256" key="5">
    <source>
        <dbReference type="ARBA" id="ARBA00023136"/>
    </source>
</evidence>
<feature type="transmembrane region" description="Helical" evidence="6">
    <location>
        <begin position="138"/>
        <end position="156"/>
    </location>
</feature>
<evidence type="ECO:0000256" key="6">
    <source>
        <dbReference type="SAM" id="Phobius"/>
    </source>
</evidence>
<feature type="transmembrane region" description="Helical" evidence="6">
    <location>
        <begin position="208"/>
        <end position="229"/>
    </location>
</feature>
<feature type="transmembrane region" description="Helical" evidence="6">
    <location>
        <begin position="97"/>
        <end position="126"/>
    </location>
</feature>
<dbReference type="EMBL" id="MFJL01000002">
    <property type="protein sequence ID" value="OGG17134.1"/>
    <property type="molecule type" value="Genomic_DNA"/>
</dbReference>
<keyword evidence="5 6" id="KW-0472">Membrane</keyword>
<feature type="transmembrane region" description="Helical" evidence="6">
    <location>
        <begin position="359"/>
        <end position="385"/>
    </location>
</feature>
<dbReference type="InterPro" id="IPR030191">
    <property type="entry name" value="CodB"/>
</dbReference>
<organism evidence="7 8">
    <name type="scientific">Candidatus Gottesmanbacteria bacterium RIFCSPHIGHO2_02_FULL_39_11</name>
    <dbReference type="NCBI Taxonomy" id="1798382"/>
    <lineage>
        <taxon>Bacteria</taxon>
        <taxon>Candidatus Gottesmaniibacteriota</taxon>
    </lineage>
</organism>
<protein>
    <recommendedName>
        <fullName evidence="9">Cytosine permease</fullName>
    </recommendedName>
</protein>
<dbReference type="GO" id="GO:0005886">
    <property type="term" value="C:plasma membrane"/>
    <property type="evidence" value="ECO:0007669"/>
    <property type="project" value="TreeGrafter"/>
</dbReference>
<feature type="transmembrane region" description="Helical" evidence="6">
    <location>
        <begin position="22"/>
        <end position="41"/>
    </location>
</feature>
<dbReference type="AlphaFoldDB" id="A0A1F5ZXR2"/>
<feature type="transmembrane region" description="Helical" evidence="6">
    <location>
        <begin position="406"/>
        <end position="430"/>
    </location>
</feature>
<dbReference type="Pfam" id="PF02133">
    <property type="entry name" value="Transp_cyt_pur"/>
    <property type="match status" value="1"/>
</dbReference>